<proteinExistence type="predicted"/>
<protein>
    <submittedName>
        <fullName evidence="4">Stage II sporulation protein P</fullName>
    </submittedName>
</protein>
<feature type="compositionally biased region" description="Low complexity" evidence="1">
    <location>
        <begin position="309"/>
        <end position="329"/>
    </location>
</feature>
<feature type="chain" id="PRO_5011491791" evidence="3">
    <location>
        <begin position="28"/>
        <end position="401"/>
    </location>
</feature>
<evidence type="ECO:0000256" key="2">
    <source>
        <dbReference type="SAM" id="Phobius"/>
    </source>
</evidence>
<organism evidence="4 5">
    <name type="scientific">Propionispora vibrioides</name>
    <dbReference type="NCBI Taxonomy" id="112903"/>
    <lineage>
        <taxon>Bacteria</taxon>
        <taxon>Bacillati</taxon>
        <taxon>Bacillota</taxon>
        <taxon>Negativicutes</taxon>
        <taxon>Selenomonadales</taxon>
        <taxon>Sporomusaceae</taxon>
        <taxon>Propionispora</taxon>
    </lineage>
</organism>
<sequence>MTTMNKRILLMLGALCLVLFLQGTVYAHSDTTYTIHDEQGETVYITGWKVNVGDQFLTEKNKRYEVVSMEGSQATARFLGEVNITEYLPDQAKQSWFAGILKPSIASAQDNKGKVAIYHTHSDESYVPTDGTDSIYGNGGIYKVGDAFASALQADGMAVVHSDARHDPHDDMAYERSRRTAATLIKQEQPDAIFDVHRDSTPPEVYKANINGEDVTKLQLVVGKYGPTGKQIEDYALQLKANSDQMHPGLIKGIFFAKGGDYNQDLHPRSMLVEVGAHTNDRPSAERGIALFADVLPAVINKAGGGAAQGAQQGSEQQQAGAAGFGSTAAGPSGATKSMGWIIGLLVVGAAAFLFLSTGSMKEAKSKLKQFTSTEFANFLAPRKKRQEKLNEPEEQKEKDE</sequence>
<keyword evidence="3" id="KW-0732">Signal</keyword>
<dbReference type="Pfam" id="PF07454">
    <property type="entry name" value="SpoIIP"/>
    <property type="match status" value="1"/>
</dbReference>
<keyword evidence="5" id="KW-1185">Reference proteome</keyword>
<keyword evidence="2" id="KW-1133">Transmembrane helix</keyword>
<feature type="transmembrane region" description="Helical" evidence="2">
    <location>
        <begin position="339"/>
        <end position="359"/>
    </location>
</feature>
<dbReference type="EMBL" id="FODY01000039">
    <property type="protein sequence ID" value="SEP46439.1"/>
    <property type="molecule type" value="Genomic_DNA"/>
</dbReference>
<evidence type="ECO:0000256" key="1">
    <source>
        <dbReference type="SAM" id="MobiDB-lite"/>
    </source>
</evidence>
<feature type="signal peptide" evidence="3">
    <location>
        <begin position="1"/>
        <end position="27"/>
    </location>
</feature>
<evidence type="ECO:0000313" key="4">
    <source>
        <dbReference type="EMBL" id="SEP46439.1"/>
    </source>
</evidence>
<dbReference type="STRING" id="112903.SAMN04490178_1393"/>
<dbReference type="NCBIfam" id="TIGR02867">
    <property type="entry name" value="spore_II_P"/>
    <property type="match status" value="1"/>
</dbReference>
<dbReference type="InterPro" id="IPR010897">
    <property type="entry name" value="Spore_II_P"/>
</dbReference>
<dbReference type="AlphaFoldDB" id="A0A1H8Y2X8"/>
<feature type="region of interest" description="Disordered" evidence="1">
    <location>
        <begin position="306"/>
        <end position="329"/>
    </location>
</feature>
<evidence type="ECO:0000313" key="5">
    <source>
        <dbReference type="Proteomes" id="UP000198847"/>
    </source>
</evidence>
<keyword evidence="2" id="KW-0472">Membrane</keyword>
<keyword evidence="2" id="KW-0812">Transmembrane</keyword>
<feature type="region of interest" description="Disordered" evidence="1">
    <location>
        <begin position="382"/>
        <end position="401"/>
    </location>
</feature>
<feature type="compositionally biased region" description="Basic and acidic residues" evidence="1">
    <location>
        <begin position="388"/>
        <end position="401"/>
    </location>
</feature>
<reference evidence="4 5" key="1">
    <citation type="submission" date="2016-10" db="EMBL/GenBank/DDBJ databases">
        <authorList>
            <person name="de Groot N.N."/>
        </authorList>
    </citation>
    <scope>NUCLEOTIDE SEQUENCE [LARGE SCALE GENOMIC DNA]</scope>
    <source>
        <strain evidence="4 5">DSM 13305</strain>
    </source>
</reference>
<evidence type="ECO:0000256" key="3">
    <source>
        <dbReference type="SAM" id="SignalP"/>
    </source>
</evidence>
<gene>
    <name evidence="4" type="ORF">SAMN04490178_1393</name>
</gene>
<accession>A0A1H8Y2X8</accession>
<name>A0A1H8Y2X8_9FIRM</name>
<dbReference type="Proteomes" id="UP000198847">
    <property type="component" value="Unassembled WGS sequence"/>
</dbReference>